<organism evidence="1 2">
    <name type="scientific">Bradyrhizobium yuanmingense</name>
    <dbReference type="NCBI Taxonomy" id="108015"/>
    <lineage>
        <taxon>Bacteria</taxon>
        <taxon>Pseudomonadati</taxon>
        <taxon>Pseudomonadota</taxon>
        <taxon>Alphaproteobacteria</taxon>
        <taxon>Hyphomicrobiales</taxon>
        <taxon>Nitrobacteraceae</taxon>
        <taxon>Bradyrhizobium</taxon>
    </lineage>
</organism>
<dbReference type="Proteomes" id="UP000183174">
    <property type="component" value="Unassembled WGS sequence"/>
</dbReference>
<evidence type="ECO:0000313" key="2">
    <source>
        <dbReference type="Proteomes" id="UP000183174"/>
    </source>
</evidence>
<gene>
    <name evidence="1" type="ORF">GA0061099_103919</name>
</gene>
<reference evidence="1 2" key="1">
    <citation type="submission" date="2016-08" db="EMBL/GenBank/DDBJ databases">
        <authorList>
            <person name="Seilhamer J.J."/>
        </authorList>
    </citation>
    <scope>NUCLEOTIDE SEQUENCE [LARGE SCALE GENOMIC DNA]</scope>
    <source>
        <strain evidence="1 2">CCBAU 10071</strain>
    </source>
</reference>
<protein>
    <submittedName>
        <fullName evidence="1">Uncharacterized protein</fullName>
    </submittedName>
</protein>
<dbReference type="EMBL" id="FMAE01000039">
    <property type="protein sequence ID" value="SCB52755.1"/>
    <property type="molecule type" value="Genomic_DNA"/>
</dbReference>
<dbReference type="RefSeq" id="WP_141697785.1">
    <property type="nucleotide sequence ID" value="NZ_FMAE01000039.1"/>
</dbReference>
<dbReference type="AlphaFoldDB" id="A0A1C3XKU3"/>
<sequence>MGFGKLGAMGRGFGHLGSLGRAAASTPAWVMSGASADVDFANNRAWVTGLGVVSIASLIAISRASNETDLLWTSASGASYNTFGNDALALNSGGLNIYGAATNLLLNSTVPATQTVTLSATGNYTLWVNGSGSAAIAAGTATITGAGTATNGTPVTINCTATGTVNVTVTGSLNAFQLESGTFGTPLIITAGVSATRAADNITLGTTLNNLWVNQTAGWASMRASSPNQVVNILSRLLDTNSGAAQFQISGSATNRGAVNRNSANAVTTANAYTAGTTLQMSGTWSASAMAISLNQGTVVSGTPAAFTSGTTNLGNRADLARPWSGAIQRLVLGSTTLSNAALQALSP</sequence>
<name>A0A1C3XKU3_9BRAD</name>
<accession>A0A1C3XKU3</accession>
<evidence type="ECO:0000313" key="1">
    <source>
        <dbReference type="EMBL" id="SCB52755.1"/>
    </source>
</evidence>
<proteinExistence type="predicted"/>